<keyword evidence="3" id="KW-1185">Reference proteome</keyword>
<evidence type="ECO:0000313" key="3">
    <source>
        <dbReference type="Proteomes" id="UP000435187"/>
    </source>
</evidence>
<feature type="domain" description="NERD" evidence="1">
    <location>
        <begin position="37"/>
        <end position="148"/>
    </location>
</feature>
<proteinExistence type="predicted"/>
<dbReference type="InterPro" id="IPR011528">
    <property type="entry name" value="NERD"/>
</dbReference>
<dbReference type="RefSeq" id="WP_153835975.1">
    <property type="nucleotide sequence ID" value="NZ_JBHUMW010000046.1"/>
</dbReference>
<dbReference type="AlphaFoldDB" id="A0A6N7R0N9"/>
<comment type="caution">
    <text evidence="2">The sequence shown here is derived from an EMBL/GenBank/DDBJ whole genome shotgun (WGS) entry which is preliminary data.</text>
</comment>
<protein>
    <submittedName>
        <fullName evidence="2">NERD domain-containing protein</fullName>
    </submittedName>
</protein>
<evidence type="ECO:0000313" key="2">
    <source>
        <dbReference type="EMBL" id="MRI67384.1"/>
    </source>
</evidence>
<organism evidence="2 3">
    <name type="scientific">Gracilibacillus thailandensis</name>
    <dbReference type="NCBI Taxonomy" id="563735"/>
    <lineage>
        <taxon>Bacteria</taxon>
        <taxon>Bacillati</taxon>
        <taxon>Bacillota</taxon>
        <taxon>Bacilli</taxon>
        <taxon>Bacillales</taxon>
        <taxon>Bacillaceae</taxon>
        <taxon>Gracilibacillus</taxon>
    </lineage>
</organism>
<gene>
    <name evidence="2" type="ORF">GH885_13700</name>
</gene>
<evidence type="ECO:0000259" key="1">
    <source>
        <dbReference type="PROSITE" id="PS50965"/>
    </source>
</evidence>
<dbReference type="PROSITE" id="PS50965">
    <property type="entry name" value="NERD"/>
    <property type="match status" value="1"/>
</dbReference>
<name>A0A6N7R0N9_9BACI</name>
<dbReference type="Pfam" id="PF08378">
    <property type="entry name" value="NERD"/>
    <property type="match status" value="1"/>
</dbReference>
<sequence length="301" mass="35593">MIVRALKKPFELKVFEALESRITFSSKELKYYHNLKQGYQGEQRFEQILKKDLHDHLLVLSDLRFEIGTTTFQIDSIILSGTTLYFFDVKNFPGDYQYLDKRLYKLPGKEVSNPLLQLKRNETLMRQVLLELHIDLPMECFDVFINPEFTLYQAPLNQHFIFPTQVHKFIDNMNHKPPVTSQQHKLAQHLITRDIGDYPHPRIPTFAYKELKKGLRCVNCNDISININGRNCFCSKCEHEESVADALLRNIKELCLLFPDQKITTNLVYEWCGKGYSKKSIKRFLERYFKSVGNHKWVYYV</sequence>
<accession>A0A6N7R0N9</accession>
<dbReference type="Proteomes" id="UP000435187">
    <property type="component" value="Unassembled WGS sequence"/>
</dbReference>
<reference evidence="2 3" key="1">
    <citation type="submission" date="2019-10" db="EMBL/GenBank/DDBJ databases">
        <title>Gracilibacillus salitolerans sp. nov., a moderate halophile isolated from a saline soil in northwest China.</title>
        <authorList>
            <person name="Gan L."/>
        </authorList>
    </citation>
    <scope>NUCLEOTIDE SEQUENCE [LARGE SCALE GENOMIC DNA]</scope>
    <source>
        <strain evidence="2 3">TP2-8</strain>
    </source>
</reference>
<dbReference type="EMBL" id="WJEE01000031">
    <property type="protein sequence ID" value="MRI67384.1"/>
    <property type="molecule type" value="Genomic_DNA"/>
</dbReference>